<organism evidence="2 3">
    <name type="scientific">Favolaschia claudopus</name>
    <dbReference type="NCBI Taxonomy" id="2862362"/>
    <lineage>
        <taxon>Eukaryota</taxon>
        <taxon>Fungi</taxon>
        <taxon>Dikarya</taxon>
        <taxon>Basidiomycota</taxon>
        <taxon>Agaricomycotina</taxon>
        <taxon>Agaricomycetes</taxon>
        <taxon>Agaricomycetidae</taxon>
        <taxon>Agaricales</taxon>
        <taxon>Marasmiineae</taxon>
        <taxon>Mycenaceae</taxon>
        <taxon>Favolaschia</taxon>
    </lineage>
</organism>
<protein>
    <recommendedName>
        <fullName evidence="4">Mating-type protein MAT1-1-1</fullName>
    </recommendedName>
</protein>
<comment type="caution">
    <text evidence="2">The sequence shown here is derived from an EMBL/GenBank/DDBJ whole genome shotgun (WGS) entry which is preliminary data.</text>
</comment>
<feature type="non-terminal residue" evidence="2">
    <location>
        <position position="1"/>
    </location>
</feature>
<name>A0AAV9ZAQ7_9AGAR</name>
<keyword evidence="3" id="KW-1185">Reference proteome</keyword>
<dbReference type="EMBL" id="JAWWNJ010000171">
    <property type="protein sequence ID" value="KAK6977251.1"/>
    <property type="molecule type" value="Genomic_DNA"/>
</dbReference>
<gene>
    <name evidence="2" type="ORF">R3P38DRAFT_2450891</name>
    <name evidence="1" type="ORF">R3P38DRAFT_2455020</name>
</gene>
<reference evidence="2 3" key="1">
    <citation type="journal article" date="2024" name="J Genomics">
        <title>Draft genome sequencing and assembly of Favolaschia claudopus CIRM-BRFM 2984 isolated from oak limbs.</title>
        <authorList>
            <person name="Navarro D."/>
            <person name="Drula E."/>
            <person name="Chaduli D."/>
            <person name="Cazenave R."/>
            <person name="Ahrendt S."/>
            <person name="Wang J."/>
            <person name="Lipzen A."/>
            <person name="Daum C."/>
            <person name="Barry K."/>
            <person name="Grigoriev I.V."/>
            <person name="Favel A."/>
            <person name="Rosso M.N."/>
            <person name="Martin F."/>
        </authorList>
    </citation>
    <scope>NUCLEOTIDE SEQUENCE [LARGE SCALE GENOMIC DNA]</scope>
    <source>
        <strain evidence="2 3">CIRM-BRFM 2984</strain>
    </source>
</reference>
<dbReference type="Proteomes" id="UP001362999">
    <property type="component" value="Unassembled WGS sequence"/>
</dbReference>
<evidence type="ECO:0000313" key="2">
    <source>
        <dbReference type="EMBL" id="KAK6977251.1"/>
    </source>
</evidence>
<dbReference type="EMBL" id="JAWWNJ010000171">
    <property type="protein sequence ID" value="KAK6977250.1"/>
    <property type="molecule type" value="Genomic_DNA"/>
</dbReference>
<evidence type="ECO:0000313" key="3">
    <source>
        <dbReference type="Proteomes" id="UP001362999"/>
    </source>
</evidence>
<dbReference type="AlphaFoldDB" id="A0AAV9ZAQ7"/>
<evidence type="ECO:0000313" key="1">
    <source>
        <dbReference type="EMBL" id="KAK6977250.1"/>
    </source>
</evidence>
<accession>A0AAV9ZAQ7</accession>
<proteinExistence type="predicted"/>
<sequence>IQYREMVDQRGCRFMDDCYTLNMRLVRGFNLIYALSVVHYRQMRPDPDLKNKVHVDKLLFLAIGTPGIYQRRLTALNLAIADTVDIRQWPLEQASTTITLDDVVRRMAECGVFPALVDDAFEYVQRFALDVTAPLPPGWTMSDAADVLTYSNAQTEAPPSLFPGEADVCPRSPYLPWMLEFENVIQFDLWQWNEMETPDMRRENGSKIVRAMTNGNGRQARPSRGLLERYNPWLLEIRKN</sequence>
<evidence type="ECO:0008006" key="4">
    <source>
        <dbReference type="Google" id="ProtNLM"/>
    </source>
</evidence>
<feature type="non-terminal residue" evidence="2">
    <location>
        <position position="240"/>
    </location>
</feature>